<dbReference type="Proteomes" id="UP001060507">
    <property type="component" value="Unassembled WGS sequence"/>
</dbReference>
<reference evidence="2" key="1">
    <citation type="journal article" date="2022" name="J. Appl. Microbiol.">
        <title>PCR-based ORF typing of Klebsiella pneumoniae for rapid identification of global clones and transmission events.</title>
        <authorList>
            <person name="Nonogaki R."/>
            <person name="Iijima A."/>
            <person name="Kawamura K."/>
            <person name="Kayama S."/>
            <person name="Sugai M."/>
            <person name="Yagi T."/>
            <person name="Arakawa Y."/>
            <person name="Doi Y."/>
            <person name="Suzuki M."/>
        </authorList>
    </citation>
    <scope>NUCLEOTIDE SEQUENCE</scope>
    <source>
        <strain evidence="2">NUKP-37</strain>
    </source>
</reference>
<dbReference type="RefSeq" id="WP_177338923.1">
    <property type="nucleotide sequence ID" value="NZ_BQTA01000023.1"/>
</dbReference>
<proteinExistence type="predicted"/>
<evidence type="ECO:0000313" key="2">
    <source>
        <dbReference type="EMBL" id="GKK02883.1"/>
    </source>
</evidence>
<evidence type="ECO:0000256" key="1">
    <source>
        <dbReference type="SAM" id="SignalP"/>
    </source>
</evidence>
<dbReference type="EMBL" id="BQTA01000023">
    <property type="protein sequence ID" value="GKK02883.1"/>
    <property type="molecule type" value="Genomic_DNA"/>
</dbReference>
<gene>
    <name evidence="2" type="ORF">NUKP37_48420</name>
</gene>
<comment type="caution">
    <text evidence="2">The sequence shown here is derived from an EMBL/GenBank/DDBJ whole genome shotgun (WGS) entry which is preliminary data.</text>
</comment>
<sequence length="130" mass="14301">MKKIFLLLLLASASVAAQTSNESVLRKSLNTWSLLSINDRDGIVTVVMDDDRVAPQAYESVILMGVCAPFLSQKAHVWYLKNTSEVHVVNRVGHTGFAFESPRNSCKEVAQSKGDEASLVISTHTRGLKR</sequence>
<protein>
    <submittedName>
        <fullName evidence="2">Uncharacterized protein</fullName>
    </submittedName>
</protein>
<organism evidence="2 3">
    <name type="scientific">Klebsiella variicola</name>
    <dbReference type="NCBI Taxonomy" id="244366"/>
    <lineage>
        <taxon>Bacteria</taxon>
        <taxon>Pseudomonadati</taxon>
        <taxon>Pseudomonadota</taxon>
        <taxon>Gammaproteobacteria</taxon>
        <taxon>Enterobacterales</taxon>
        <taxon>Enterobacteriaceae</taxon>
        <taxon>Klebsiella/Raoultella group</taxon>
        <taxon>Klebsiella</taxon>
        <taxon>Klebsiella pneumoniae complex</taxon>
    </lineage>
</organism>
<feature type="signal peptide" evidence="1">
    <location>
        <begin position="1"/>
        <end position="17"/>
    </location>
</feature>
<dbReference type="AlphaFoldDB" id="A0A9P3UGR9"/>
<keyword evidence="1" id="KW-0732">Signal</keyword>
<feature type="chain" id="PRO_5040118702" evidence="1">
    <location>
        <begin position="18"/>
        <end position="130"/>
    </location>
</feature>
<evidence type="ECO:0000313" key="3">
    <source>
        <dbReference type="Proteomes" id="UP001060507"/>
    </source>
</evidence>
<accession>A0A9P3UGR9</accession>
<name>A0A9P3UGR9_KLEVA</name>